<organism evidence="1">
    <name type="scientific">Pseudictyota dubia</name>
    <dbReference type="NCBI Taxonomy" id="2749911"/>
    <lineage>
        <taxon>Eukaryota</taxon>
        <taxon>Sar</taxon>
        <taxon>Stramenopiles</taxon>
        <taxon>Ochrophyta</taxon>
        <taxon>Bacillariophyta</taxon>
        <taxon>Mediophyceae</taxon>
        <taxon>Biddulphiophycidae</taxon>
        <taxon>Eupodiscales</taxon>
        <taxon>Odontellaceae</taxon>
        <taxon>Pseudictyota</taxon>
    </lineage>
</organism>
<accession>A0A7R9ZCI6</accession>
<sequence length="112" mass="12365">MLPSLCTHIHCKAVSVLHGNSDVTVATIPLRAKYGKMESNKRREANVVHIAGKRHGLISLDAKPIASSLNLSRKRWKKTFVNQDSLNSVTKFTFSSADSTSDIPFNLCPFVI</sequence>
<dbReference type="AlphaFoldDB" id="A0A7R9ZCI6"/>
<evidence type="ECO:0000313" key="1">
    <source>
        <dbReference type="EMBL" id="CAD8319368.1"/>
    </source>
</evidence>
<proteinExistence type="predicted"/>
<gene>
    <name evidence="1" type="ORF">TDUB1175_LOCUS17815</name>
</gene>
<name>A0A7R9ZCI6_9STRA</name>
<reference evidence="1" key="1">
    <citation type="submission" date="2021-01" db="EMBL/GenBank/DDBJ databases">
        <authorList>
            <person name="Corre E."/>
            <person name="Pelletier E."/>
            <person name="Niang G."/>
            <person name="Scheremetjew M."/>
            <person name="Finn R."/>
            <person name="Kale V."/>
            <person name="Holt S."/>
            <person name="Cochrane G."/>
            <person name="Meng A."/>
            <person name="Brown T."/>
            <person name="Cohen L."/>
        </authorList>
    </citation>
    <scope>NUCLEOTIDE SEQUENCE</scope>
    <source>
        <strain evidence="1">CCMP147</strain>
    </source>
</reference>
<dbReference type="EMBL" id="HBED01035527">
    <property type="protein sequence ID" value="CAD8319368.1"/>
    <property type="molecule type" value="Transcribed_RNA"/>
</dbReference>
<protein>
    <submittedName>
        <fullName evidence="1">Uncharacterized protein</fullName>
    </submittedName>
</protein>